<evidence type="ECO:0000313" key="1">
    <source>
        <dbReference type="EMBL" id="CAG8732070.1"/>
    </source>
</evidence>
<evidence type="ECO:0000313" key="2">
    <source>
        <dbReference type="Proteomes" id="UP000789366"/>
    </source>
</evidence>
<proteinExistence type="predicted"/>
<name>A0ACA9Q6A6_9GLOM</name>
<comment type="caution">
    <text evidence="1">The sequence shown here is derived from an EMBL/GenBank/DDBJ whole genome shotgun (WGS) entry which is preliminary data.</text>
</comment>
<feature type="non-terminal residue" evidence="1">
    <location>
        <position position="71"/>
    </location>
</feature>
<keyword evidence="2" id="KW-1185">Reference proteome</keyword>
<gene>
    <name evidence="1" type="ORF">SPELUC_LOCUS13185</name>
</gene>
<protein>
    <submittedName>
        <fullName evidence="1">8539_t:CDS:1</fullName>
    </submittedName>
</protein>
<sequence length="71" mass="8065">MICFDYGTSSQDDIISKSMNYVRNGNNKLEHSDTLIRAIVADQVKTLCAAEVQKKVLSQNKEVTRYRNNPT</sequence>
<dbReference type="Proteomes" id="UP000789366">
    <property type="component" value="Unassembled WGS sequence"/>
</dbReference>
<accession>A0ACA9Q6A6</accession>
<organism evidence="1 2">
    <name type="scientific">Cetraspora pellucida</name>
    <dbReference type="NCBI Taxonomy" id="1433469"/>
    <lineage>
        <taxon>Eukaryota</taxon>
        <taxon>Fungi</taxon>
        <taxon>Fungi incertae sedis</taxon>
        <taxon>Mucoromycota</taxon>
        <taxon>Glomeromycotina</taxon>
        <taxon>Glomeromycetes</taxon>
        <taxon>Diversisporales</taxon>
        <taxon>Gigasporaceae</taxon>
        <taxon>Cetraspora</taxon>
    </lineage>
</organism>
<reference evidence="1" key="1">
    <citation type="submission" date="2021-06" db="EMBL/GenBank/DDBJ databases">
        <authorList>
            <person name="Kallberg Y."/>
            <person name="Tangrot J."/>
            <person name="Rosling A."/>
        </authorList>
    </citation>
    <scope>NUCLEOTIDE SEQUENCE</scope>
    <source>
        <strain evidence="1">28 12/20/2015</strain>
    </source>
</reference>
<dbReference type="EMBL" id="CAJVPW010033838">
    <property type="protein sequence ID" value="CAG8732070.1"/>
    <property type="molecule type" value="Genomic_DNA"/>
</dbReference>